<evidence type="ECO:0000313" key="3">
    <source>
        <dbReference type="Proteomes" id="UP000070620"/>
    </source>
</evidence>
<dbReference type="RefSeq" id="WP_067364948.1">
    <property type="nucleotide sequence ID" value="NZ_JBIUBN010000013.1"/>
</dbReference>
<reference evidence="2 3" key="1">
    <citation type="submission" date="2016-01" db="EMBL/GenBank/DDBJ databases">
        <title>Whole genome sequence and analysis of Micromonospora rosaria DSM 803, which can produce antibacterial substance rosamicin.</title>
        <authorList>
            <person name="Yang H."/>
            <person name="He X."/>
            <person name="Zhu D."/>
        </authorList>
    </citation>
    <scope>NUCLEOTIDE SEQUENCE [LARGE SCALE GENOMIC DNA]</scope>
    <source>
        <strain evidence="2 3">DSM 803</strain>
    </source>
</reference>
<sequence length="63" mass="7371">MPNHPNKRHQQETGRPWRPPESTGRFPDQPPYRDHRGTNTRLSWSELDRLPAGRSTRRGLTAL</sequence>
<name>A0A136PSY2_9ACTN</name>
<comment type="caution">
    <text evidence="2">The sequence shown here is derived from an EMBL/GenBank/DDBJ whole genome shotgun (WGS) entry which is preliminary data.</text>
</comment>
<dbReference type="Proteomes" id="UP000070620">
    <property type="component" value="Unassembled WGS sequence"/>
</dbReference>
<evidence type="ECO:0008006" key="4">
    <source>
        <dbReference type="Google" id="ProtNLM"/>
    </source>
</evidence>
<accession>A0A136PSY2</accession>
<keyword evidence="3" id="KW-1185">Reference proteome</keyword>
<dbReference type="OrthoDB" id="3395989at2"/>
<gene>
    <name evidence="2" type="ORF">AWW66_13105</name>
</gene>
<organism evidence="2 3">
    <name type="scientific">Micromonospora rosaria</name>
    <dbReference type="NCBI Taxonomy" id="47874"/>
    <lineage>
        <taxon>Bacteria</taxon>
        <taxon>Bacillati</taxon>
        <taxon>Actinomycetota</taxon>
        <taxon>Actinomycetes</taxon>
        <taxon>Micromonosporales</taxon>
        <taxon>Micromonosporaceae</taxon>
        <taxon>Micromonospora</taxon>
    </lineage>
</organism>
<evidence type="ECO:0000313" key="2">
    <source>
        <dbReference type="EMBL" id="KXK61548.1"/>
    </source>
</evidence>
<proteinExistence type="predicted"/>
<feature type="region of interest" description="Disordered" evidence="1">
    <location>
        <begin position="1"/>
        <end position="63"/>
    </location>
</feature>
<dbReference type="AlphaFoldDB" id="A0A136PSY2"/>
<evidence type="ECO:0000256" key="1">
    <source>
        <dbReference type="SAM" id="MobiDB-lite"/>
    </source>
</evidence>
<dbReference type="EMBL" id="LRQV01000039">
    <property type="protein sequence ID" value="KXK61548.1"/>
    <property type="molecule type" value="Genomic_DNA"/>
</dbReference>
<protein>
    <recommendedName>
        <fullName evidence="4">DNA repair protein</fullName>
    </recommendedName>
</protein>